<sequence length="158" mass="17699">MRTEIRSARTSAAAFACFPKSWKNLKGSPSPAYLTSTPSPSATAPDKSLSSRQAKAFIGAFQTLPKHKLYRFYFFFLVFIFLFHLTRQGVSPRVFESPHELLHRHLSQGRHVIMNRTPSPVHNQPLRSAGIYLWPSTGPAPQRPSSNLHPPPSPLDPP</sequence>
<name>A0A6A6NZ46_9PEZI</name>
<proteinExistence type="predicted"/>
<dbReference type="EMBL" id="MU001682">
    <property type="protein sequence ID" value="KAF2456949.1"/>
    <property type="molecule type" value="Genomic_DNA"/>
</dbReference>
<gene>
    <name evidence="3" type="ORF">BDY21DRAFT_346583</name>
</gene>
<feature type="transmembrane region" description="Helical" evidence="2">
    <location>
        <begin position="69"/>
        <end position="86"/>
    </location>
</feature>
<feature type="region of interest" description="Disordered" evidence="1">
    <location>
        <begin position="136"/>
        <end position="158"/>
    </location>
</feature>
<organism evidence="3 4">
    <name type="scientific">Lineolata rhizophorae</name>
    <dbReference type="NCBI Taxonomy" id="578093"/>
    <lineage>
        <taxon>Eukaryota</taxon>
        <taxon>Fungi</taxon>
        <taxon>Dikarya</taxon>
        <taxon>Ascomycota</taxon>
        <taxon>Pezizomycotina</taxon>
        <taxon>Dothideomycetes</taxon>
        <taxon>Dothideomycetes incertae sedis</taxon>
        <taxon>Lineolatales</taxon>
        <taxon>Lineolataceae</taxon>
        <taxon>Lineolata</taxon>
    </lineage>
</organism>
<keyword evidence="2" id="KW-0472">Membrane</keyword>
<evidence type="ECO:0000256" key="1">
    <source>
        <dbReference type="SAM" id="MobiDB-lite"/>
    </source>
</evidence>
<reference evidence="3" key="1">
    <citation type="journal article" date="2020" name="Stud. Mycol.">
        <title>101 Dothideomycetes genomes: a test case for predicting lifestyles and emergence of pathogens.</title>
        <authorList>
            <person name="Haridas S."/>
            <person name="Albert R."/>
            <person name="Binder M."/>
            <person name="Bloem J."/>
            <person name="Labutti K."/>
            <person name="Salamov A."/>
            <person name="Andreopoulos B."/>
            <person name="Baker S."/>
            <person name="Barry K."/>
            <person name="Bills G."/>
            <person name="Bluhm B."/>
            <person name="Cannon C."/>
            <person name="Castanera R."/>
            <person name="Culley D."/>
            <person name="Daum C."/>
            <person name="Ezra D."/>
            <person name="Gonzalez J."/>
            <person name="Henrissat B."/>
            <person name="Kuo A."/>
            <person name="Liang C."/>
            <person name="Lipzen A."/>
            <person name="Lutzoni F."/>
            <person name="Magnuson J."/>
            <person name="Mondo S."/>
            <person name="Nolan M."/>
            <person name="Ohm R."/>
            <person name="Pangilinan J."/>
            <person name="Park H.-J."/>
            <person name="Ramirez L."/>
            <person name="Alfaro M."/>
            <person name="Sun H."/>
            <person name="Tritt A."/>
            <person name="Yoshinaga Y."/>
            <person name="Zwiers L.-H."/>
            <person name="Turgeon B."/>
            <person name="Goodwin S."/>
            <person name="Spatafora J."/>
            <person name="Crous P."/>
            <person name="Grigoriev I."/>
        </authorList>
    </citation>
    <scope>NUCLEOTIDE SEQUENCE</scope>
    <source>
        <strain evidence="3">ATCC 16933</strain>
    </source>
</reference>
<dbReference type="Proteomes" id="UP000799766">
    <property type="component" value="Unassembled WGS sequence"/>
</dbReference>
<accession>A0A6A6NZ46</accession>
<evidence type="ECO:0000313" key="3">
    <source>
        <dbReference type="EMBL" id="KAF2456949.1"/>
    </source>
</evidence>
<feature type="compositionally biased region" description="Pro residues" evidence="1">
    <location>
        <begin position="149"/>
        <end position="158"/>
    </location>
</feature>
<dbReference type="AlphaFoldDB" id="A0A6A6NZ46"/>
<evidence type="ECO:0000313" key="4">
    <source>
        <dbReference type="Proteomes" id="UP000799766"/>
    </source>
</evidence>
<keyword evidence="2" id="KW-0812">Transmembrane</keyword>
<keyword evidence="4" id="KW-1185">Reference proteome</keyword>
<keyword evidence="2" id="KW-1133">Transmembrane helix</keyword>
<evidence type="ECO:0000256" key="2">
    <source>
        <dbReference type="SAM" id="Phobius"/>
    </source>
</evidence>
<protein>
    <submittedName>
        <fullName evidence="3">Uncharacterized protein</fullName>
    </submittedName>
</protein>